<proteinExistence type="predicted"/>
<accession>A0ABD2CYN9</accession>
<sequence length="95" mass="10942">MVLPTKISCIFDNLRKQHSSPNRHVRRPSQFLRRSSVEGVIIFYTDRLIPHITRYKEPKCHGFKGMLLGNTINHRAGISSKAFPFEASSLSLTFR</sequence>
<evidence type="ECO:0000313" key="2">
    <source>
        <dbReference type="Proteomes" id="UP001607303"/>
    </source>
</evidence>
<evidence type="ECO:0000313" key="1">
    <source>
        <dbReference type="EMBL" id="KAL2750248.1"/>
    </source>
</evidence>
<protein>
    <submittedName>
        <fullName evidence="1">Uncharacterized protein</fullName>
    </submittedName>
</protein>
<comment type="caution">
    <text evidence="1">The sequence shown here is derived from an EMBL/GenBank/DDBJ whole genome shotgun (WGS) entry which is preliminary data.</text>
</comment>
<dbReference type="AlphaFoldDB" id="A0ABD2CYN9"/>
<name>A0ABD2CYN9_VESMC</name>
<dbReference type="Proteomes" id="UP001607303">
    <property type="component" value="Unassembled WGS sequence"/>
</dbReference>
<dbReference type="EMBL" id="JAYRBN010000021">
    <property type="protein sequence ID" value="KAL2750248.1"/>
    <property type="molecule type" value="Genomic_DNA"/>
</dbReference>
<reference evidence="1 2" key="1">
    <citation type="journal article" date="2024" name="Ann. Entomol. Soc. Am.">
        <title>Genomic analyses of the southern and eastern yellowjacket wasps (Hymenoptera: Vespidae) reveal evolutionary signatures of social life.</title>
        <authorList>
            <person name="Catto M.A."/>
            <person name="Caine P.B."/>
            <person name="Orr S.E."/>
            <person name="Hunt B.G."/>
            <person name="Goodisman M.A.D."/>
        </authorList>
    </citation>
    <scope>NUCLEOTIDE SEQUENCE [LARGE SCALE GENOMIC DNA]</scope>
    <source>
        <strain evidence="1">232</strain>
        <tissue evidence="1">Head and thorax</tissue>
    </source>
</reference>
<gene>
    <name evidence="1" type="ORF">V1477_001535</name>
</gene>
<organism evidence="1 2">
    <name type="scientific">Vespula maculifrons</name>
    <name type="common">Eastern yellow jacket</name>
    <name type="synonym">Wasp</name>
    <dbReference type="NCBI Taxonomy" id="7453"/>
    <lineage>
        <taxon>Eukaryota</taxon>
        <taxon>Metazoa</taxon>
        <taxon>Ecdysozoa</taxon>
        <taxon>Arthropoda</taxon>
        <taxon>Hexapoda</taxon>
        <taxon>Insecta</taxon>
        <taxon>Pterygota</taxon>
        <taxon>Neoptera</taxon>
        <taxon>Endopterygota</taxon>
        <taxon>Hymenoptera</taxon>
        <taxon>Apocrita</taxon>
        <taxon>Aculeata</taxon>
        <taxon>Vespoidea</taxon>
        <taxon>Vespidae</taxon>
        <taxon>Vespinae</taxon>
        <taxon>Vespula</taxon>
    </lineage>
</organism>
<keyword evidence="2" id="KW-1185">Reference proteome</keyword>